<dbReference type="InterPro" id="IPR025711">
    <property type="entry name" value="PepSY"/>
</dbReference>
<feature type="domain" description="PepSY" evidence="3">
    <location>
        <begin position="316"/>
        <end position="377"/>
    </location>
</feature>
<feature type="signal peptide" evidence="2">
    <location>
        <begin position="1"/>
        <end position="35"/>
    </location>
</feature>
<proteinExistence type="predicted"/>
<evidence type="ECO:0000313" key="5">
    <source>
        <dbReference type="Proteomes" id="UP000886874"/>
    </source>
</evidence>
<sequence length="387" mass="41111">MKKIKEWFNTPKKAAVSCAVIAGCLLVLGTGTAFAASTVAENTSIGVAAAQNFAFADAGVDPAAAYVDHTEFDFERGQFVYEVEFIADGTEYAYWIKASDGTVVKKETKLISANGSNVATPDQITLEEAQTAALTDAGVAAADATFTEGKLDYDDGLALYDVDFYTADAKYEYEINAATGSVYSRSKETFSAAPTQDTTPATEPDPVPAGSDTAGSAPAATGMEAAKAAALADAGFTEDQVYLSKCEADYDDGVLCYEIEFCCNGWEYDYEIYGETCAVRSKDVEACDHDNHRNCDNDGVCDGTGNGYGAAGTAVDLEQAKTICLNHAGCTADQAAFSKAKLDYDDGLAVYEIEFYCNGSEHEYKVDCATGAILEYECEGHHNGNHH</sequence>
<reference evidence="4" key="2">
    <citation type="journal article" date="2021" name="PeerJ">
        <title>Extensive microbial diversity within the chicken gut microbiome revealed by metagenomics and culture.</title>
        <authorList>
            <person name="Gilroy R."/>
            <person name="Ravi A."/>
            <person name="Getino M."/>
            <person name="Pursley I."/>
            <person name="Horton D.L."/>
            <person name="Alikhan N.F."/>
            <person name="Baker D."/>
            <person name="Gharbi K."/>
            <person name="Hall N."/>
            <person name="Watson M."/>
            <person name="Adriaenssens E.M."/>
            <person name="Foster-Nyarko E."/>
            <person name="Jarju S."/>
            <person name="Secka A."/>
            <person name="Antonio M."/>
            <person name="Oren A."/>
            <person name="Chaudhuri R.R."/>
            <person name="La Ragione R."/>
            <person name="Hildebrand F."/>
            <person name="Pallen M.J."/>
        </authorList>
    </citation>
    <scope>NUCLEOTIDE SEQUENCE</scope>
    <source>
        <strain evidence="4">ChiSjej2B20-13462</strain>
    </source>
</reference>
<feature type="region of interest" description="Disordered" evidence="1">
    <location>
        <begin position="189"/>
        <end position="217"/>
    </location>
</feature>
<feature type="domain" description="PepSY" evidence="3">
    <location>
        <begin position="68"/>
        <end position="107"/>
    </location>
</feature>
<protein>
    <submittedName>
        <fullName evidence="4">PepSY domain-containing protein</fullName>
    </submittedName>
</protein>
<dbReference type="Proteomes" id="UP000886874">
    <property type="component" value="Unassembled WGS sequence"/>
</dbReference>
<dbReference type="PROSITE" id="PS51257">
    <property type="entry name" value="PROKAR_LIPOPROTEIN"/>
    <property type="match status" value="1"/>
</dbReference>
<organism evidence="4 5">
    <name type="scientific">Candidatus Avoscillospira stercorigallinarum</name>
    <dbReference type="NCBI Taxonomy" id="2840708"/>
    <lineage>
        <taxon>Bacteria</taxon>
        <taxon>Bacillati</taxon>
        <taxon>Bacillota</taxon>
        <taxon>Clostridia</taxon>
        <taxon>Eubacteriales</taxon>
        <taxon>Oscillospiraceae</taxon>
        <taxon>Oscillospiraceae incertae sedis</taxon>
        <taxon>Candidatus Avoscillospira</taxon>
    </lineage>
</organism>
<evidence type="ECO:0000313" key="4">
    <source>
        <dbReference type="EMBL" id="HIQ70412.1"/>
    </source>
</evidence>
<evidence type="ECO:0000256" key="2">
    <source>
        <dbReference type="SAM" id="SignalP"/>
    </source>
</evidence>
<feature type="domain" description="PepSY" evidence="3">
    <location>
        <begin position="124"/>
        <end position="182"/>
    </location>
</feature>
<feature type="compositionally biased region" description="Polar residues" evidence="1">
    <location>
        <begin position="192"/>
        <end position="201"/>
    </location>
</feature>
<accession>A0A9D0Z729</accession>
<reference evidence="4" key="1">
    <citation type="submission" date="2020-10" db="EMBL/GenBank/DDBJ databases">
        <authorList>
            <person name="Gilroy R."/>
        </authorList>
    </citation>
    <scope>NUCLEOTIDE SEQUENCE</scope>
    <source>
        <strain evidence="4">ChiSjej2B20-13462</strain>
    </source>
</reference>
<feature type="chain" id="PRO_5039018668" evidence="2">
    <location>
        <begin position="36"/>
        <end position="387"/>
    </location>
</feature>
<comment type="caution">
    <text evidence="4">The sequence shown here is derived from an EMBL/GenBank/DDBJ whole genome shotgun (WGS) entry which is preliminary data.</text>
</comment>
<keyword evidence="2" id="KW-0732">Signal</keyword>
<dbReference type="Gene3D" id="3.10.450.40">
    <property type="match status" value="4"/>
</dbReference>
<evidence type="ECO:0000256" key="1">
    <source>
        <dbReference type="SAM" id="MobiDB-lite"/>
    </source>
</evidence>
<name>A0A9D0Z729_9FIRM</name>
<gene>
    <name evidence="4" type="ORF">IAA67_08795</name>
</gene>
<evidence type="ECO:0000259" key="3">
    <source>
        <dbReference type="Pfam" id="PF03413"/>
    </source>
</evidence>
<dbReference type="Pfam" id="PF03413">
    <property type="entry name" value="PepSY"/>
    <property type="match status" value="3"/>
</dbReference>
<dbReference type="AlphaFoldDB" id="A0A9D0Z729"/>
<dbReference type="EMBL" id="DVFN01000125">
    <property type="protein sequence ID" value="HIQ70412.1"/>
    <property type="molecule type" value="Genomic_DNA"/>
</dbReference>